<name>A0A917F6N4_9PROT</name>
<feature type="domain" description="Putative heavy-metal chelation" evidence="1">
    <location>
        <begin position="268"/>
        <end position="391"/>
    </location>
</feature>
<comment type="caution">
    <text evidence="2">The sequence shown here is derived from an EMBL/GenBank/DDBJ whole genome shotgun (WGS) entry which is preliminary data.</text>
</comment>
<dbReference type="EMBL" id="BMHV01000004">
    <property type="protein sequence ID" value="GGF56086.1"/>
    <property type="molecule type" value="Genomic_DNA"/>
</dbReference>
<evidence type="ECO:0000313" key="3">
    <source>
        <dbReference type="Proteomes" id="UP000632498"/>
    </source>
</evidence>
<evidence type="ECO:0000313" key="2">
    <source>
        <dbReference type="EMBL" id="GGF56086.1"/>
    </source>
</evidence>
<accession>A0A917F6N4</accession>
<dbReference type="Gene3D" id="3.40.50.300">
    <property type="entry name" value="P-loop containing nucleotide triphosphate hydrolases"/>
    <property type="match status" value="1"/>
</dbReference>
<keyword evidence="3" id="KW-1185">Reference proteome</keyword>
<dbReference type="AlphaFoldDB" id="A0A917F6N4"/>
<dbReference type="Pfam" id="PF10649">
    <property type="entry name" value="DUF2478"/>
    <property type="match status" value="1"/>
</dbReference>
<organism evidence="2 3">
    <name type="scientific">Terasakiella brassicae</name>
    <dbReference type="NCBI Taxonomy" id="1634917"/>
    <lineage>
        <taxon>Bacteria</taxon>
        <taxon>Pseudomonadati</taxon>
        <taxon>Pseudomonadota</taxon>
        <taxon>Alphaproteobacteria</taxon>
        <taxon>Rhodospirillales</taxon>
        <taxon>Terasakiellaceae</taxon>
        <taxon>Terasakiella</taxon>
    </lineage>
</organism>
<dbReference type="Gene3D" id="3.30.390.100">
    <property type="match status" value="1"/>
</dbReference>
<dbReference type="InterPro" id="IPR027417">
    <property type="entry name" value="P-loop_NTPase"/>
</dbReference>
<dbReference type="InterPro" id="IPR007161">
    <property type="entry name" value="DUF364"/>
</dbReference>
<dbReference type="Proteomes" id="UP000632498">
    <property type="component" value="Unassembled WGS sequence"/>
</dbReference>
<dbReference type="Pfam" id="PF04016">
    <property type="entry name" value="DUF364"/>
    <property type="match status" value="1"/>
</dbReference>
<gene>
    <name evidence="2" type="ORF">GCM10011332_06940</name>
</gene>
<dbReference type="SUPFAM" id="SSF159713">
    <property type="entry name" value="Dhaf3308-like"/>
    <property type="match status" value="1"/>
</dbReference>
<reference evidence="2" key="1">
    <citation type="journal article" date="2014" name="Int. J. Syst. Evol. Microbiol.">
        <title>Complete genome sequence of Corynebacterium casei LMG S-19264T (=DSM 44701T), isolated from a smear-ripened cheese.</title>
        <authorList>
            <consortium name="US DOE Joint Genome Institute (JGI-PGF)"/>
            <person name="Walter F."/>
            <person name="Albersmeier A."/>
            <person name="Kalinowski J."/>
            <person name="Ruckert C."/>
        </authorList>
    </citation>
    <scope>NUCLEOTIDE SEQUENCE</scope>
    <source>
        <strain evidence="2">CGMCC 1.15254</strain>
    </source>
</reference>
<proteinExistence type="predicted"/>
<dbReference type="RefSeq" id="WP_188661647.1">
    <property type="nucleotide sequence ID" value="NZ_BMHV01000004.1"/>
</dbReference>
<sequence length="395" mass="42905">MSTQTAKPIRLGGVLYAADTPKRNALLDFATDLQKRGWHVCGLTQELAYDTHGEKIGLDAIDIKTGERFALARPSKEDRTAGSCGFDVSRLCDASRALNNAIEEQADLLIVEKFGEREQDGNGLAEEIVAAALVGIPTLVAVPASALETWNNFTGRLGTLLPHDIDKLWDWWPKSNLYKDLCLDVPDIPVRSLSIGPKTILVETAFGCGAAPNPNAMETTDVPATVSLRELALKIHQDADPLDHALGCAALLAHTNRYEQKGSDKSGLDHFKGSSDSVLVVGDFPRHRDYAAHTHFISTENALPHLGTHAYDGLILPAHTFMDHSLPLFLSAKGNAQTLLVGPITPLSPRLFNYGIDMLCARIIEDPAEAKTMVEAGASVNELKKVSRYITLEKE</sequence>
<protein>
    <recommendedName>
        <fullName evidence="1">Putative heavy-metal chelation domain-containing protein</fullName>
    </recommendedName>
</protein>
<evidence type="ECO:0000259" key="1">
    <source>
        <dbReference type="Pfam" id="PF04016"/>
    </source>
</evidence>
<dbReference type="InterPro" id="IPR018912">
    <property type="entry name" value="DUF2478"/>
</dbReference>
<reference evidence="2" key="2">
    <citation type="submission" date="2020-09" db="EMBL/GenBank/DDBJ databases">
        <authorList>
            <person name="Sun Q."/>
            <person name="Zhou Y."/>
        </authorList>
    </citation>
    <scope>NUCLEOTIDE SEQUENCE</scope>
    <source>
        <strain evidence="2">CGMCC 1.15254</strain>
    </source>
</reference>
<dbReference type="Gene3D" id="3.40.50.11590">
    <property type="match status" value="1"/>
</dbReference>